<dbReference type="EMBL" id="CP031229">
    <property type="protein sequence ID" value="AXH97736.1"/>
    <property type="molecule type" value="Genomic_DNA"/>
</dbReference>
<comment type="subcellular location">
    <subcellularLocation>
        <location evidence="1 8">Cell membrane</location>
        <topology evidence="1 8">Multi-pass membrane protein</topology>
    </subcellularLocation>
</comment>
<dbReference type="OrthoDB" id="9761056at2"/>
<dbReference type="AlphaFoldDB" id="A0A345NRS8"/>
<keyword evidence="6 8" id="KW-1133">Transmembrane helix</keyword>
<feature type="transmembrane region" description="Helical" evidence="8">
    <location>
        <begin position="415"/>
        <end position="431"/>
    </location>
</feature>
<evidence type="ECO:0000256" key="2">
    <source>
        <dbReference type="ARBA" id="ARBA00010100"/>
    </source>
</evidence>
<feature type="transmembrane region" description="Helical" evidence="8">
    <location>
        <begin position="155"/>
        <end position="177"/>
    </location>
</feature>
<dbReference type="PANTHER" id="PTHR30003:SF0">
    <property type="entry name" value="GLYCOLATE PERMEASE GLCA-RELATED"/>
    <property type="match status" value="1"/>
</dbReference>
<evidence type="ECO:0000256" key="5">
    <source>
        <dbReference type="ARBA" id="ARBA00022692"/>
    </source>
</evidence>
<keyword evidence="5 8" id="KW-0812">Transmembrane</keyword>
<dbReference type="NCBIfam" id="TIGR00795">
    <property type="entry name" value="lctP"/>
    <property type="match status" value="1"/>
</dbReference>
<dbReference type="InterPro" id="IPR003804">
    <property type="entry name" value="Lactate_perm"/>
</dbReference>
<evidence type="ECO:0000256" key="1">
    <source>
        <dbReference type="ARBA" id="ARBA00004651"/>
    </source>
</evidence>
<feature type="transmembrane region" description="Helical" evidence="8">
    <location>
        <begin position="12"/>
        <end position="34"/>
    </location>
</feature>
<evidence type="ECO:0000256" key="8">
    <source>
        <dbReference type="RuleBase" id="RU365092"/>
    </source>
</evidence>
<keyword evidence="4 8" id="KW-1003">Cell membrane</keyword>
<feature type="transmembrane region" description="Helical" evidence="8">
    <location>
        <begin position="71"/>
        <end position="90"/>
    </location>
</feature>
<evidence type="ECO:0000256" key="7">
    <source>
        <dbReference type="ARBA" id="ARBA00023136"/>
    </source>
</evidence>
<feature type="transmembrane region" description="Helical" evidence="8">
    <location>
        <begin position="197"/>
        <end position="215"/>
    </location>
</feature>
<feature type="transmembrane region" description="Helical" evidence="8">
    <location>
        <begin position="40"/>
        <end position="59"/>
    </location>
</feature>
<feature type="region of interest" description="Disordered" evidence="9">
    <location>
        <begin position="276"/>
        <end position="299"/>
    </location>
</feature>
<accession>A0A345NRS8</accession>
<protein>
    <recommendedName>
        <fullName evidence="8">L-lactate permease</fullName>
    </recommendedName>
</protein>
<proteinExistence type="inferred from homology"/>
<dbReference type="KEGG" id="orn:DV701_17910"/>
<evidence type="ECO:0000256" key="4">
    <source>
        <dbReference type="ARBA" id="ARBA00022475"/>
    </source>
</evidence>
<feature type="transmembrane region" description="Helical" evidence="8">
    <location>
        <begin position="222"/>
        <end position="239"/>
    </location>
</feature>
<feature type="transmembrane region" description="Helical" evidence="8">
    <location>
        <begin position="117"/>
        <end position="148"/>
    </location>
</feature>
<evidence type="ECO:0000313" key="11">
    <source>
        <dbReference type="Proteomes" id="UP000253790"/>
    </source>
</evidence>
<keyword evidence="3 8" id="KW-0813">Transport</keyword>
<dbReference type="GO" id="GO:0005886">
    <property type="term" value="C:plasma membrane"/>
    <property type="evidence" value="ECO:0007669"/>
    <property type="project" value="UniProtKB-SubCell"/>
</dbReference>
<gene>
    <name evidence="10" type="ORF">DV701_17910</name>
</gene>
<keyword evidence="11" id="KW-1185">Reference proteome</keyword>
<sequence>MYTPDLAPLAGSLLWSSLAAALPLVTIFVALGVLRWKAHWAGLAALAVAAAVAVLAYGMPVHLVGLSAAQGFTFGLFPIMWIVVNAIWLYELTVRSGRFEDLRLVIDAISDDPRVQAIIIAFCFGGLLEALAGFGAPVAITGVMLMAVGFTAMRAATVVLVANTAPVAFGAIAIPIITAGNLTGIDYQHIGAVVGHQTPLLAVFVPLFLVILVDGRRGVRQLWPLAVVVGVVFAVAQWFSSNYLSVELTDIVASLAGLAAAVLMLQVWKPQGGAEAQARMDAEREQEDAGPVDTSGTGGAVATLERTQVALTGSRVFLALFPYLLVIVVFSLAKLWRPLTSWLATTDVKIAWPGLDGNIFTAAGELSSSTVYSFQWLSSPGTMLLISGVVVALVYRMSAADAADVYRRTVVKMRFAILTVGFVLALAYVMNQSGQTITIGTWIAGTGAAFAFFSPILGWIGTAVTGSDTSANALFATLQQTAAQKAGIDPALLVAANTAGGVVGKMISPQNLTIAATAVGLVGRESDIFRKVIWWSLGMLLGLCLLVGLQSTVLSWMVPTL</sequence>
<evidence type="ECO:0000256" key="9">
    <source>
        <dbReference type="SAM" id="MobiDB-lite"/>
    </source>
</evidence>
<comment type="similarity">
    <text evidence="2 8">Belongs to the lactate permease family.</text>
</comment>
<dbReference type="RefSeq" id="WP_114930389.1">
    <property type="nucleotide sequence ID" value="NZ_CP031229.1"/>
</dbReference>
<dbReference type="Pfam" id="PF02652">
    <property type="entry name" value="Lactate_perm"/>
    <property type="match status" value="1"/>
</dbReference>
<keyword evidence="7 8" id="KW-0472">Membrane</keyword>
<dbReference type="GO" id="GO:0015129">
    <property type="term" value="F:lactate transmembrane transporter activity"/>
    <property type="evidence" value="ECO:0007669"/>
    <property type="project" value="UniProtKB-UniRule"/>
</dbReference>
<dbReference type="PANTHER" id="PTHR30003">
    <property type="entry name" value="L-LACTATE PERMEASE"/>
    <property type="match status" value="1"/>
</dbReference>
<evidence type="ECO:0000256" key="3">
    <source>
        <dbReference type="ARBA" id="ARBA00022448"/>
    </source>
</evidence>
<reference evidence="10 11" key="1">
    <citation type="submission" date="2018-07" db="EMBL/GenBank/DDBJ databases">
        <title>Complete genome sequencing of Ornithinimicrobium sp. AMA3305.</title>
        <authorList>
            <person name="Bae J.-W."/>
        </authorList>
    </citation>
    <scope>NUCLEOTIDE SEQUENCE [LARGE SCALE GENOMIC DNA]</scope>
    <source>
        <strain evidence="10 11">AMA3305</strain>
    </source>
</reference>
<comment type="function">
    <text evidence="8">Uptake of L-lactate across the membrane. Can also transport D-lactate and glycolate.</text>
</comment>
<evidence type="ECO:0000256" key="6">
    <source>
        <dbReference type="ARBA" id="ARBA00022989"/>
    </source>
</evidence>
<dbReference type="GO" id="GO:0015295">
    <property type="term" value="F:solute:proton symporter activity"/>
    <property type="evidence" value="ECO:0007669"/>
    <property type="project" value="TreeGrafter"/>
</dbReference>
<dbReference type="Proteomes" id="UP000253790">
    <property type="component" value="Chromosome"/>
</dbReference>
<feature type="transmembrane region" description="Helical" evidence="8">
    <location>
        <begin position="316"/>
        <end position="336"/>
    </location>
</feature>
<organism evidence="10 11">
    <name type="scientific">Ornithinimicrobium avium</name>
    <dbReference type="NCBI Taxonomy" id="2283195"/>
    <lineage>
        <taxon>Bacteria</taxon>
        <taxon>Bacillati</taxon>
        <taxon>Actinomycetota</taxon>
        <taxon>Actinomycetes</taxon>
        <taxon>Micrococcales</taxon>
        <taxon>Ornithinimicrobiaceae</taxon>
        <taxon>Ornithinimicrobium</taxon>
    </lineage>
</organism>
<feature type="transmembrane region" description="Helical" evidence="8">
    <location>
        <begin position="532"/>
        <end position="558"/>
    </location>
</feature>
<feature type="transmembrane region" description="Helical" evidence="8">
    <location>
        <begin position="376"/>
        <end position="395"/>
    </location>
</feature>
<feature type="transmembrane region" description="Helical" evidence="8">
    <location>
        <begin position="437"/>
        <end position="460"/>
    </location>
</feature>
<evidence type="ECO:0000313" key="10">
    <source>
        <dbReference type="EMBL" id="AXH97736.1"/>
    </source>
</evidence>
<name>A0A345NRS8_9MICO</name>